<dbReference type="OrthoDB" id="31032at2157"/>
<organism evidence="1 2">
    <name type="scientific">Infirmifilum uzonense</name>
    <dbReference type="NCBI Taxonomy" id="1550241"/>
    <lineage>
        <taxon>Archaea</taxon>
        <taxon>Thermoproteota</taxon>
        <taxon>Thermoprotei</taxon>
        <taxon>Thermofilales</taxon>
        <taxon>Thermofilaceae</taxon>
        <taxon>Infirmifilum</taxon>
    </lineage>
</organism>
<accession>A0A0F7CKS6</accession>
<dbReference type="KEGG" id="thf:MA03_01185"/>
<proteinExistence type="predicted"/>
<dbReference type="GeneID" id="25400802"/>
<dbReference type="AlphaFoldDB" id="A0A0F7CKS6"/>
<evidence type="ECO:0000313" key="2">
    <source>
        <dbReference type="Proteomes" id="UP000067434"/>
    </source>
</evidence>
<dbReference type="HOGENOM" id="CLU_095574_0_0_2"/>
<dbReference type="Proteomes" id="UP000067434">
    <property type="component" value="Chromosome"/>
</dbReference>
<reference evidence="1 2" key="1">
    <citation type="journal article" date="2015" name="Stand. Genomic Sci.">
        <title>Complete genome sequence of and proposal of Thermofilum uzonense sp. nov. a novel hyperthermophilic crenarchaeon and emended description of the genus Thermofilum.</title>
        <authorList>
            <person name="Toshchakov S.V."/>
            <person name="Korzhenkov A.A."/>
            <person name="Samarov N.I."/>
            <person name="Mazunin I.O."/>
            <person name="Mozhey O.I."/>
            <person name="Shmyr I.S."/>
            <person name="Derbikova K.S."/>
            <person name="Taranov E.A."/>
            <person name="Dominova I.N."/>
            <person name="Bonch-Osmolovskaya E.A."/>
            <person name="Patrushev M.V."/>
            <person name="Podosokorskaya O.A."/>
            <person name="Kublanov I.V."/>
        </authorList>
    </citation>
    <scope>NUCLEOTIDE SEQUENCE [LARGE SCALE GENOMIC DNA]</scope>
    <source>
        <strain evidence="1 2">1807-2</strain>
    </source>
</reference>
<gene>
    <name evidence="1" type="ORF">MA03_01185</name>
</gene>
<dbReference type="RefSeq" id="WP_052883521.1">
    <property type="nucleotide sequence ID" value="NZ_CP009961.1"/>
</dbReference>
<sequence>MITIYAHPRCSDSFHVYQLLEQNSLLETVKFVNTETNPLSALEAGVFAVPAFAKAGKVVLQGYFVDEEILELVKAGSILIEDEKSALDRLIKSILSSYLTSSIVYLKGSFDVLLHSEQFLLSASGAFFLPEQRNFLSMAYKYLSGLKITEENERSFHRIIAGNYIRDLYWIRGGNISRTTLESLGENHFREWILQRSSIGRVFVPQSYPLTAEVLDRIHRAWIYTLERSEIIIQRVREEQEKIPKDWL</sequence>
<dbReference type="PATRIC" id="fig|1550241.5.peg.242"/>
<evidence type="ECO:0000313" key="1">
    <source>
        <dbReference type="EMBL" id="AKG38176.1"/>
    </source>
</evidence>
<dbReference type="EMBL" id="CP009961">
    <property type="protein sequence ID" value="AKG38176.1"/>
    <property type="molecule type" value="Genomic_DNA"/>
</dbReference>
<keyword evidence="2" id="KW-1185">Reference proteome</keyword>
<protein>
    <submittedName>
        <fullName evidence="1">Uncharacterized protein</fullName>
    </submittedName>
</protein>
<name>A0A0F7CKS6_9CREN</name>